<dbReference type="Gene3D" id="2.30.110.50">
    <property type="match status" value="1"/>
</dbReference>
<dbReference type="KEGG" id="knv:Pan216_04750"/>
<gene>
    <name evidence="7" type="ORF">Pan216_04750</name>
</gene>
<evidence type="ECO:0000256" key="4">
    <source>
        <dbReference type="SAM" id="MobiDB-lite"/>
    </source>
</evidence>
<name>A0A518AY58_9BACT</name>
<dbReference type="InterPro" id="IPR017847">
    <property type="entry name" value="T6SS_RhsGE_Vgr_subset"/>
</dbReference>
<evidence type="ECO:0000259" key="6">
    <source>
        <dbReference type="Pfam" id="PF04717"/>
    </source>
</evidence>
<dbReference type="SUPFAM" id="SSF69255">
    <property type="entry name" value="gp5 N-terminal domain-like"/>
    <property type="match status" value="1"/>
</dbReference>
<dbReference type="InterPro" id="IPR050708">
    <property type="entry name" value="T6SS_VgrG/RHS"/>
</dbReference>
<keyword evidence="8" id="KW-1185">Reference proteome</keyword>
<dbReference type="Proteomes" id="UP000317093">
    <property type="component" value="Chromosome"/>
</dbReference>
<evidence type="ECO:0000256" key="5">
    <source>
        <dbReference type="SAM" id="Phobius"/>
    </source>
</evidence>
<dbReference type="SUPFAM" id="SSF69349">
    <property type="entry name" value="Phage fibre proteins"/>
    <property type="match status" value="1"/>
</dbReference>
<keyword evidence="5" id="KW-1133">Transmembrane helix</keyword>
<dbReference type="InterPro" id="IPR006531">
    <property type="entry name" value="Gp5/Vgr_OB"/>
</dbReference>
<dbReference type="Gene3D" id="4.10.220.110">
    <property type="match status" value="1"/>
</dbReference>
<dbReference type="Pfam" id="PF05954">
    <property type="entry name" value="Phage_GPD"/>
    <property type="match status" value="1"/>
</dbReference>
<evidence type="ECO:0000256" key="2">
    <source>
        <dbReference type="ARBA" id="ARBA00005558"/>
    </source>
</evidence>
<dbReference type="NCBIfam" id="TIGR03361">
    <property type="entry name" value="VI_Rhs_Vgr"/>
    <property type="match status" value="2"/>
</dbReference>
<sequence length="1034" mass="113445">MVDYRQSQRVIRLKTSLPEDHLLPVAVEGYEAVSSPFRFDVEFWVPRGVDLSYDTLLDRSATLTLAPSQDHPRFVHGIVDSVKQIGWDERFHKYVARMVPSFSLLKNTVRSRVFQDMSVPEILREVLKGMHVREELSETYLPHDHCFQYESDFDFASRLMEEQGIYYLFRHTRDKHELVLSDKSIHAGEIHGQPSVAYARDQRLVRSEWTINRFRKRQALRSASVTVRDYHFQRPDDSLESRHTSNSTVAVGKQRHRLDLNVGDLYEPWGNFANRFDETNVGGGTRPDGLSSLTQESQRIARIRSEEEAAQSLLISGASDHVHLLPGHRFELTKHPHADDSYFLVEVRHRLRAESYIADGPDRDEAYANTFEGIPARVPYRPRRLTPIPTIAAQPALVVGPPGEEIFVDKYGRIKVQFYWDRDGKLDPRSSCWLRVLNSMAGSGYGSYVSPRVGQEVLVEFLYGDCDHPVALGGLYNSEQTQPFSTPFNRTQLGIRSQTVGGDKDRFSGLAFEDSQGVELVHTHASKNMIYSATGNHHINTGQGHYENHGTGRNAIVGGFFGLTDMSVPTQKKGSGGGSGDDFEEHDSAGEWNTGSEGTIAADMDLVYGVKLQTALGLYFEPILGIHLCTVFNPIGLFSAVFSPLVKEASAAALAAGPLPFLAGWSFPLTGQGNCFGHCATSTTMVYGAAYKLYRGPYVEGKYDKISEATTLTKVAAGLYFTAAVTFPFILAALPQVNSDSHGWQWQDYVDVLVMGLLMVLYNLWFTAETTQWYIDHNAANLVTWSIIWTKLCTAAAAAGAAAGTFLYEGLVLMGENYGAMGQAMMMGGIPMGATSIVEDAELSALTVEGVPSMDSTDGNIAISSPGFQFVSDPDITDVMNLISLTACGIDDLGGIIGVQGNQAVNMQAGELVNVGLFAETEVGTITIDAGEGGTTRICSGPEELPMITVNPTGIEWISLTEISLTCDTSELSLNAASIIFESGGSNIEVTPAAININAPALNVTADAEIFRVTPEMSVTGADHNQVYVEHEAE</sequence>
<dbReference type="EMBL" id="CP036279">
    <property type="protein sequence ID" value="QDU59644.1"/>
    <property type="molecule type" value="Genomic_DNA"/>
</dbReference>
<feature type="transmembrane region" description="Helical" evidence="5">
    <location>
        <begin position="717"/>
        <end position="737"/>
    </location>
</feature>
<evidence type="ECO:0000313" key="8">
    <source>
        <dbReference type="Proteomes" id="UP000317093"/>
    </source>
</evidence>
<evidence type="ECO:0000256" key="1">
    <source>
        <dbReference type="ARBA" id="ARBA00004613"/>
    </source>
</evidence>
<dbReference type="Pfam" id="PF04717">
    <property type="entry name" value="Phage_base_V"/>
    <property type="match status" value="1"/>
</dbReference>
<dbReference type="GO" id="GO:0005576">
    <property type="term" value="C:extracellular region"/>
    <property type="evidence" value="ECO:0007669"/>
    <property type="project" value="UniProtKB-SubCell"/>
</dbReference>
<dbReference type="Gene3D" id="2.40.50.230">
    <property type="entry name" value="Gp5 N-terminal domain"/>
    <property type="match status" value="1"/>
</dbReference>
<dbReference type="InterPro" id="IPR037026">
    <property type="entry name" value="Vgr_OB-fold_dom_sf"/>
</dbReference>
<dbReference type="OrthoDB" id="9762420at2"/>
<comment type="similarity">
    <text evidence="2">Belongs to the VgrG protein family.</text>
</comment>
<evidence type="ECO:0000313" key="7">
    <source>
        <dbReference type="EMBL" id="QDU59644.1"/>
    </source>
</evidence>
<dbReference type="Gene3D" id="3.55.50.10">
    <property type="entry name" value="Baseplate protein-like domains"/>
    <property type="match status" value="1"/>
</dbReference>
<keyword evidence="5" id="KW-0472">Membrane</keyword>
<accession>A0A518AY58</accession>
<keyword evidence="5" id="KW-0812">Transmembrane</keyword>
<protein>
    <submittedName>
        <fullName evidence="7">Phage-related baseplate assembly protein</fullName>
    </submittedName>
</protein>
<dbReference type="NCBIfam" id="TIGR01646">
    <property type="entry name" value="vgr_GE"/>
    <property type="match status" value="1"/>
</dbReference>
<evidence type="ECO:0000256" key="3">
    <source>
        <dbReference type="ARBA" id="ARBA00022525"/>
    </source>
</evidence>
<dbReference type="PANTHER" id="PTHR32305">
    <property type="match status" value="1"/>
</dbReference>
<proteinExistence type="inferred from homology"/>
<feature type="domain" description="Gp5/Type VI secretion system Vgr protein OB-fold" evidence="6">
    <location>
        <begin position="409"/>
        <end position="476"/>
    </location>
</feature>
<keyword evidence="3" id="KW-0964">Secreted</keyword>
<comment type="subcellular location">
    <subcellularLocation>
        <location evidence="1">Secreted</location>
    </subcellularLocation>
</comment>
<feature type="transmembrane region" description="Helical" evidence="5">
    <location>
        <begin position="749"/>
        <end position="768"/>
    </location>
</feature>
<dbReference type="SUPFAM" id="SSF69279">
    <property type="entry name" value="Phage tail proteins"/>
    <property type="match status" value="2"/>
</dbReference>
<organism evidence="7 8">
    <name type="scientific">Kolteria novifilia</name>
    <dbReference type="NCBI Taxonomy" id="2527975"/>
    <lineage>
        <taxon>Bacteria</taxon>
        <taxon>Pseudomonadati</taxon>
        <taxon>Planctomycetota</taxon>
        <taxon>Planctomycetia</taxon>
        <taxon>Kolteriales</taxon>
        <taxon>Kolteriaceae</taxon>
        <taxon>Kolteria</taxon>
    </lineage>
</organism>
<reference evidence="7 8" key="1">
    <citation type="submission" date="2019-02" db="EMBL/GenBank/DDBJ databases">
        <title>Deep-cultivation of Planctomycetes and their phenomic and genomic characterization uncovers novel biology.</title>
        <authorList>
            <person name="Wiegand S."/>
            <person name="Jogler M."/>
            <person name="Boedeker C."/>
            <person name="Pinto D."/>
            <person name="Vollmers J."/>
            <person name="Rivas-Marin E."/>
            <person name="Kohn T."/>
            <person name="Peeters S.H."/>
            <person name="Heuer A."/>
            <person name="Rast P."/>
            <person name="Oberbeckmann S."/>
            <person name="Bunk B."/>
            <person name="Jeske O."/>
            <person name="Meyerdierks A."/>
            <person name="Storesund J.E."/>
            <person name="Kallscheuer N."/>
            <person name="Luecker S."/>
            <person name="Lage O.M."/>
            <person name="Pohl T."/>
            <person name="Merkel B.J."/>
            <person name="Hornburger P."/>
            <person name="Mueller R.-W."/>
            <person name="Bruemmer F."/>
            <person name="Labrenz M."/>
            <person name="Spormann A.M."/>
            <person name="Op den Camp H."/>
            <person name="Overmann J."/>
            <person name="Amann R."/>
            <person name="Jetten M.S.M."/>
            <person name="Mascher T."/>
            <person name="Medema M.H."/>
            <person name="Devos D.P."/>
            <person name="Kaster A.-K."/>
            <person name="Ovreas L."/>
            <person name="Rohde M."/>
            <person name="Galperin M.Y."/>
            <person name="Jogler C."/>
        </authorList>
    </citation>
    <scope>NUCLEOTIDE SEQUENCE [LARGE SCALE GENOMIC DNA]</scope>
    <source>
        <strain evidence="7 8">Pan216</strain>
    </source>
</reference>
<dbReference type="RefSeq" id="WP_145254239.1">
    <property type="nucleotide sequence ID" value="NZ_CP036279.1"/>
</dbReference>
<dbReference type="InterPro" id="IPR006533">
    <property type="entry name" value="T6SS_Vgr_RhsGE"/>
</dbReference>
<feature type="transmembrane region" description="Helical" evidence="5">
    <location>
        <begin position="788"/>
        <end position="808"/>
    </location>
</feature>
<feature type="region of interest" description="Disordered" evidence="4">
    <location>
        <begin position="571"/>
        <end position="594"/>
    </location>
</feature>
<dbReference type="AlphaFoldDB" id="A0A518AY58"/>
<dbReference type="PANTHER" id="PTHR32305:SF15">
    <property type="entry name" value="PROTEIN RHSA-RELATED"/>
    <property type="match status" value="1"/>
</dbReference>